<evidence type="ECO:0000313" key="3">
    <source>
        <dbReference type="Proteomes" id="UP001500218"/>
    </source>
</evidence>
<evidence type="ECO:0000313" key="2">
    <source>
        <dbReference type="EMBL" id="GAA1815980.1"/>
    </source>
</evidence>
<reference evidence="3" key="1">
    <citation type="journal article" date="2019" name="Int. J. Syst. Evol. Microbiol.">
        <title>The Global Catalogue of Microorganisms (GCM) 10K type strain sequencing project: providing services to taxonomists for standard genome sequencing and annotation.</title>
        <authorList>
            <consortium name="The Broad Institute Genomics Platform"/>
            <consortium name="The Broad Institute Genome Sequencing Center for Infectious Disease"/>
            <person name="Wu L."/>
            <person name="Ma J."/>
        </authorList>
    </citation>
    <scope>NUCLEOTIDE SEQUENCE [LARGE SCALE GENOMIC DNA]</scope>
    <source>
        <strain evidence="3">JCM 13250</strain>
    </source>
</reference>
<accession>A0ABP4YG73</accession>
<dbReference type="RefSeq" id="WP_344134610.1">
    <property type="nucleotide sequence ID" value="NZ_BAAALT010000141.1"/>
</dbReference>
<protein>
    <submittedName>
        <fullName evidence="2">Uncharacterized protein</fullName>
    </submittedName>
</protein>
<organism evidence="2 3">
    <name type="scientific">Luedemannella flava</name>
    <dbReference type="NCBI Taxonomy" id="349316"/>
    <lineage>
        <taxon>Bacteria</taxon>
        <taxon>Bacillati</taxon>
        <taxon>Actinomycetota</taxon>
        <taxon>Actinomycetes</taxon>
        <taxon>Micromonosporales</taxon>
        <taxon>Micromonosporaceae</taxon>
        <taxon>Luedemannella</taxon>
    </lineage>
</organism>
<evidence type="ECO:0000256" key="1">
    <source>
        <dbReference type="SAM" id="Phobius"/>
    </source>
</evidence>
<comment type="caution">
    <text evidence="2">The sequence shown here is derived from an EMBL/GenBank/DDBJ whole genome shotgun (WGS) entry which is preliminary data.</text>
</comment>
<gene>
    <name evidence="2" type="ORF">GCM10009682_41080</name>
</gene>
<feature type="transmembrane region" description="Helical" evidence="1">
    <location>
        <begin position="42"/>
        <end position="63"/>
    </location>
</feature>
<proteinExistence type="predicted"/>
<dbReference type="EMBL" id="BAAALT010000141">
    <property type="protein sequence ID" value="GAA1815980.1"/>
    <property type="molecule type" value="Genomic_DNA"/>
</dbReference>
<dbReference type="Proteomes" id="UP001500218">
    <property type="component" value="Unassembled WGS sequence"/>
</dbReference>
<keyword evidence="1" id="KW-0812">Transmembrane</keyword>
<name>A0ABP4YG73_9ACTN</name>
<keyword evidence="1" id="KW-1133">Transmembrane helix</keyword>
<sequence length="348" mass="37060">MSERLLREVFEDHSATPPASMPQTVRLTDVHRRIARTRRRRTLAATATVAAAILAIAGGAVALRGPSALPMPPTATTEPSPSPTAKTFAGIPEYVEGARVFAAASGELPTTSVKLRFTPTSKRLAIIVRCSVPGIGAGIELPNSAGILGVACGADVVLDNVKYHGMKVGEPVTLTLKVGPTSERTETTIRQLPLPESGTFSLGVGLPVAFEDFPLPPRPDTLPALPGARPNTKAKVVKIVRNDPADPRAPVTVTIPWAANLNFDVHQQTPGTVHVSLDGKEFMACEKWDYAPRSAQLTEKDFSDGCGEERVLGDTDKPGRPGDTLTVRVRPEHVTGDWEVIILDFGNP</sequence>
<keyword evidence="1" id="KW-0472">Membrane</keyword>
<keyword evidence="3" id="KW-1185">Reference proteome</keyword>